<reference evidence="2 3" key="1">
    <citation type="submission" date="2018-08" db="EMBL/GenBank/DDBJ databases">
        <title>Actinomadura jelena sp. nov., a novel Actinomycete isolated from soil in Chad.</title>
        <authorList>
            <person name="Shi L."/>
        </authorList>
    </citation>
    <scope>NUCLEOTIDE SEQUENCE [LARGE SCALE GENOMIC DNA]</scope>
    <source>
        <strain evidence="2 3">NEAU-G17</strain>
    </source>
</reference>
<name>A0A372JCH5_9ACTN</name>
<evidence type="ECO:0000256" key="1">
    <source>
        <dbReference type="SAM" id="Phobius"/>
    </source>
</evidence>
<protein>
    <submittedName>
        <fullName evidence="2">FUSC family protein</fullName>
    </submittedName>
</protein>
<keyword evidence="1" id="KW-1133">Transmembrane helix</keyword>
<keyword evidence="3" id="KW-1185">Reference proteome</keyword>
<accession>A0A372JCH5</accession>
<gene>
    <name evidence="2" type="ORF">DZF91_31415</name>
</gene>
<dbReference type="AlphaFoldDB" id="A0A372JCH5"/>
<dbReference type="EMBL" id="QURH01000931">
    <property type="protein sequence ID" value="RFU37715.1"/>
    <property type="molecule type" value="Genomic_DNA"/>
</dbReference>
<feature type="transmembrane region" description="Helical" evidence="1">
    <location>
        <begin position="159"/>
        <end position="179"/>
    </location>
</feature>
<evidence type="ECO:0000313" key="2">
    <source>
        <dbReference type="EMBL" id="RFU37715.1"/>
    </source>
</evidence>
<organism evidence="2 3">
    <name type="scientific">Actinomadura logoneensis</name>
    <dbReference type="NCBI Taxonomy" id="2293572"/>
    <lineage>
        <taxon>Bacteria</taxon>
        <taxon>Bacillati</taxon>
        <taxon>Actinomycetota</taxon>
        <taxon>Actinomycetes</taxon>
        <taxon>Streptosporangiales</taxon>
        <taxon>Thermomonosporaceae</taxon>
        <taxon>Actinomadura</taxon>
    </lineage>
</organism>
<sequence length="267" mass="27458">MRGTVSPRLGVSVRPLPLRGVLALGRRSDIWYKPALSAVIASAVPDLALLAAGRLDLALYTSAGSLVALYAHGRPYAARARTLARVALLMLASLAVALGTAALTGDVAVRVAVAALLAAGHKLVCDATRIGPPGNVIFTFVASGCAFVPQRLADVPGHLALALAGAAISWLVCMAPALVRPDGPERLAVARALEAVARVPQAAVRTPDGTARPEDDDPAVRRARHDAAAAINAAWHTLLLVPPRAAGRRVPLERLVARAESVLGGAS</sequence>
<feature type="transmembrane region" description="Helical" evidence="1">
    <location>
        <begin position="83"/>
        <end position="101"/>
    </location>
</feature>
<dbReference type="Proteomes" id="UP000261811">
    <property type="component" value="Unassembled WGS sequence"/>
</dbReference>
<comment type="caution">
    <text evidence="2">The sequence shown here is derived from an EMBL/GenBank/DDBJ whole genome shotgun (WGS) entry which is preliminary data.</text>
</comment>
<keyword evidence="1" id="KW-0472">Membrane</keyword>
<feature type="non-terminal residue" evidence="2">
    <location>
        <position position="267"/>
    </location>
</feature>
<keyword evidence="1" id="KW-0812">Transmembrane</keyword>
<evidence type="ECO:0000313" key="3">
    <source>
        <dbReference type="Proteomes" id="UP000261811"/>
    </source>
</evidence>
<proteinExistence type="predicted"/>